<protein>
    <submittedName>
        <fullName evidence="1">Uncharacterized protein</fullName>
    </submittedName>
</protein>
<proteinExistence type="predicted"/>
<accession>A0ABW3J5F6</accession>
<gene>
    <name evidence="1" type="ORF">ACFQ2F_00920</name>
</gene>
<evidence type="ECO:0000313" key="1">
    <source>
        <dbReference type="EMBL" id="MFD0985657.1"/>
    </source>
</evidence>
<evidence type="ECO:0000313" key="2">
    <source>
        <dbReference type="Proteomes" id="UP001597102"/>
    </source>
</evidence>
<dbReference type="Proteomes" id="UP001597102">
    <property type="component" value="Unassembled WGS sequence"/>
</dbReference>
<organism evidence="1 2">
    <name type="scientific">Methyloligella solikamskensis</name>
    <dbReference type="NCBI Taxonomy" id="1177756"/>
    <lineage>
        <taxon>Bacteria</taxon>
        <taxon>Pseudomonadati</taxon>
        <taxon>Pseudomonadota</taxon>
        <taxon>Alphaproteobacteria</taxon>
        <taxon>Hyphomicrobiales</taxon>
        <taxon>Hyphomicrobiaceae</taxon>
        <taxon>Methyloligella</taxon>
    </lineage>
</organism>
<name>A0ABW3J5F6_9HYPH</name>
<dbReference type="EMBL" id="JBHTJO010000001">
    <property type="protein sequence ID" value="MFD0985657.1"/>
    <property type="molecule type" value="Genomic_DNA"/>
</dbReference>
<comment type="caution">
    <text evidence="1">The sequence shown here is derived from an EMBL/GenBank/DDBJ whole genome shotgun (WGS) entry which is preliminary data.</text>
</comment>
<sequence>MADPHVITALVKKRALLAGDIENAHERLRQMVQDLENLDNTLRLFDPDYQVEAIKPKAFRPPKDWSNRGEMTRICLSILRQAAEPLTTRDIALQLLIERALDKNDQRLLRLMTKRVGVALRGQRTNGVVRSEQGPGQYVLWEIAP</sequence>
<keyword evidence="2" id="KW-1185">Reference proteome</keyword>
<dbReference type="RefSeq" id="WP_379084343.1">
    <property type="nucleotide sequence ID" value="NZ_JBHTJO010000001.1"/>
</dbReference>
<reference evidence="2" key="1">
    <citation type="journal article" date="2019" name="Int. J. Syst. Evol. Microbiol.">
        <title>The Global Catalogue of Microorganisms (GCM) 10K type strain sequencing project: providing services to taxonomists for standard genome sequencing and annotation.</title>
        <authorList>
            <consortium name="The Broad Institute Genomics Platform"/>
            <consortium name="The Broad Institute Genome Sequencing Center for Infectious Disease"/>
            <person name="Wu L."/>
            <person name="Ma J."/>
        </authorList>
    </citation>
    <scope>NUCLEOTIDE SEQUENCE [LARGE SCALE GENOMIC DNA]</scope>
    <source>
        <strain evidence="2">CCUG 61697</strain>
    </source>
</reference>